<sequence>MALSLLLPVPVPNWYISQQDVVLDGYQMYAVDNWILDRKPVPILLVHTGDPAHKITVSALSPPSQIDWDATLTSLRRHAKPRETPYGTLFVTSLAQFRSDYTIVHIPGGNLESARQQLHTNINLMRMGCSGRSGLTLEEPSDTTKDRFISTYLLPDSHPDGAARTRTVLNETVLELVKLIQVSLHIFGYYIPYSFDGLLCNATVDGLRRWVKEVGMYLIEGLEPIKRIADPTTVASLLSLVLAVRNRLVGLSGNTHVIPKDPFLHPRLFTRALASYVTNSHSSSHSSLTSQMMHSMASKGSHSPRQSISHSSYGSSPPIPTSSIPAFLKDHFPQGNASAEATHSHTYSLPVVPTIHSTSASPSHATPPSAPNTSRITSAALSPETFGGTPKLALTIPTPPASRFRTPISSAQPHSNTSTQVIPPTSSDSNAVFPSVEILGAEESAFLTRSVIEAIFSAYDTKLYKVSPEVRRAVRKEKKKNPTSRDDDGSARDALSSIAGLTGVAPRSHLMPGGSLPLASGLKTSFTGTLASSLTGGGYTHSGAATILMPTSDLQELIEIVTGGVSRQKRSGDAKKQKAKEERKDREKEGQKEQDREAESQASASSDGLVDLSKTAKKVKARVKGRSVDKTLDSKAADGTGYDLYKKQSKSNENILGGVGGLVYGLWTGRVHLIVKLREKTEQRERERAIETTEDGVLSDGLGSRRSHKHSRSRPSLWSDGETDPYTNDTTGRTDKRTSLPMHEKMPPSSTGTGRSRSRYSSVQSIPLTEKSDGRSTEEEGPGIGALWARGGSKVRGKLESWTGLSKIDNKLMKHKSNGATLMPRAEAHTIDISPTPSPAGSPSIPSFAPGIPPSPRQTFHSPSSSPAGKKGKLTIPTLGPSSLSPSQIHLQSQPQSPTWNDDDDDLLSSGQVSPIGYGSGFGVDSITEDPRTPKAWPIDYFIKSQAGSAFSSSHVSVGDTAAGVASQKRGSHNNAQSHPSTLIHDRASNMMETLAKHPTRRPWPGNRIPHPSRVTSWSDPISARDDAQDINILILPGSESSMSDDGQASEERLSREDVNEDLGEGMNTGHQRNSTARPTYSAGPGEISDHHIDVYRRPQSTTGMHREDTRGNRSKHRSNELEDSPSEEVTTRKMLGVVPRRRRSFHSLSVYQQDTGSVDTDSVTDDVPRRISIKVLPIDRMRIDVELCGHYLIMWRRADHLRNVIATLQVLTSRLSDTNAHMREHYESHLPELEALEGHIGTISGVDLENANTMKISQATKSLWYEAEQFRVPDLWRIASPPRQKVFQLREKVFGNGFRRLPNGVHGAHGQFDRLQWTLDGRERPVNSEGKSESEVEEERIIDQEGVFIKPPEEDVENIVEHLGIRPMWLLRFFTNWGANRGGSVAKGNEVKTETLSSSSTLQEIPFGHAVVGEAASS</sequence>
<organism evidence="3 4">
    <name type="scientific">Collybiopsis confluens</name>
    <dbReference type="NCBI Taxonomy" id="2823264"/>
    <lineage>
        <taxon>Eukaryota</taxon>
        <taxon>Fungi</taxon>
        <taxon>Dikarya</taxon>
        <taxon>Basidiomycota</taxon>
        <taxon>Agaricomycotina</taxon>
        <taxon>Agaricomycetes</taxon>
        <taxon>Agaricomycetidae</taxon>
        <taxon>Agaricales</taxon>
        <taxon>Marasmiineae</taxon>
        <taxon>Omphalotaceae</taxon>
        <taxon>Collybiopsis</taxon>
    </lineage>
</organism>
<comment type="caution">
    <text evidence="3">The sequence shown here is derived from an EMBL/GenBank/DDBJ whole genome shotgun (WGS) entry which is preliminary data.</text>
</comment>
<feature type="region of interest" description="Disordered" evidence="1">
    <location>
        <begin position="284"/>
        <end position="331"/>
    </location>
</feature>
<feature type="compositionally biased region" description="Basic and acidic residues" evidence="1">
    <location>
        <begin position="1088"/>
        <end position="1097"/>
    </location>
</feature>
<dbReference type="Pfam" id="PF25995">
    <property type="entry name" value="STB6_N"/>
    <property type="match status" value="1"/>
</dbReference>
<proteinExistence type="predicted"/>
<feature type="region of interest" description="Disordered" evidence="1">
    <location>
        <begin position="1036"/>
        <end position="1132"/>
    </location>
</feature>
<protein>
    <recommendedName>
        <fullName evidence="2">STB6-like N-terminal domain-containing protein</fullName>
    </recommendedName>
</protein>
<keyword evidence="4" id="KW-1185">Reference proteome</keyword>
<dbReference type="Proteomes" id="UP000518752">
    <property type="component" value="Unassembled WGS sequence"/>
</dbReference>
<evidence type="ECO:0000259" key="2">
    <source>
        <dbReference type="Pfam" id="PF25995"/>
    </source>
</evidence>
<dbReference type="OrthoDB" id="19806at2759"/>
<feature type="region of interest" description="Disordered" evidence="1">
    <location>
        <begin position="963"/>
        <end position="984"/>
    </location>
</feature>
<feature type="compositionally biased region" description="Low complexity" evidence="1">
    <location>
        <begin position="354"/>
        <end position="367"/>
    </location>
</feature>
<dbReference type="GO" id="GO:0070822">
    <property type="term" value="C:Sin3-type complex"/>
    <property type="evidence" value="ECO:0007669"/>
    <property type="project" value="TreeGrafter"/>
</dbReference>
<evidence type="ECO:0000313" key="4">
    <source>
        <dbReference type="Proteomes" id="UP000518752"/>
    </source>
</evidence>
<feature type="compositionally biased region" description="Low complexity" evidence="1">
    <location>
        <begin position="749"/>
        <end position="762"/>
    </location>
</feature>
<evidence type="ECO:0000313" key="3">
    <source>
        <dbReference type="EMBL" id="KAF5389046.1"/>
    </source>
</evidence>
<accession>A0A8H5MCW3</accession>
<feature type="compositionally biased region" description="Polar residues" evidence="1">
    <location>
        <begin position="880"/>
        <end position="900"/>
    </location>
</feature>
<evidence type="ECO:0000256" key="1">
    <source>
        <dbReference type="SAM" id="MobiDB-lite"/>
    </source>
</evidence>
<gene>
    <name evidence="3" type="ORF">D9757_004895</name>
</gene>
<feature type="region of interest" description="Disordered" evidence="1">
    <location>
        <begin position="998"/>
        <end position="1024"/>
    </location>
</feature>
<feature type="region of interest" description="Disordered" evidence="1">
    <location>
        <begin position="680"/>
        <end position="798"/>
    </location>
</feature>
<feature type="compositionally biased region" description="Polar residues" evidence="1">
    <location>
        <begin position="1069"/>
        <end position="1079"/>
    </location>
</feature>
<dbReference type="PANTHER" id="PTHR31011">
    <property type="entry name" value="PROTEIN STB2-RELATED"/>
    <property type="match status" value="1"/>
</dbReference>
<feature type="compositionally biased region" description="Basic and acidic residues" evidence="1">
    <location>
        <begin position="570"/>
        <end position="599"/>
    </location>
</feature>
<feature type="compositionally biased region" description="Basic and acidic residues" evidence="1">
    <location>
        <begin position="732"/>
        <end position="746"/>
    </location>
</feature>
<feature type="region of interest" description="Disordered" evidence="1">
    <location>
        <begin position="831"/>
        <end position="914"/>
    </location>
</feature>
<feature type="compositionally biased region" description="Polar residues" evidence="1">
    <location>
        <begin position="833"/>
        <end position="845"/>
    </location>
</feature>
<feature type="region of interest" description="Disordered" evidence="1">
    <location>
        <begin position="565"/>
        <end position="611"/>
    </location>
</feature>
<feature type="domain" description="STB6-like N-terminal" evidence="2">
    <location>
        <begin position="16"/>
        <end position="127"/>
    </location>
</feature>
<feature type="region of interest" description="Disordered" evidence="1">
    <location>
        <begin position="354"/>
        <end position="376"/>
    </location>
</feature>
<dbReference type="InterPro" id="IPR059025">
    <property type="entry name" value="STB6_N"/>
</dbReference>
<feature type="compositionally biased region" description="Basic and acidic residues" evidence="1">
    <location>
        <begin position="680"/>
        <end position="691"/>
    </location>
</feature>
<dbReference type="EMBL" id="JAACJN010000024">
    <property type="protein sequence ID" value="KAF5389046.1"/>
    <property type="molecule type" value="Genomic_DNA"/>
</dbReference>
<feature type="region of interest" description="Disordered" evidence="1">
    <location>
        <begin position="407"/>
        <end position="428"/>
    </location>
</feature>
<dbReference type="PANTHER" id="PTHR31011:SF2">
    <property type="entry name" value="PROTEIN STB2-RELATED"/>
    <property type="match status" value="1"/>
</dbReference>
<dbReference type="InterPro" id="IPR038919">
    <property type="entry name" value="STB2/STB2"/>
</dbReference>
<name>A0A8H5MCW3_9AGAR</name>
<reference evidence="3 4" key="1">
    <citation type="journal article" date="2020" name="ISME J.">
        <title>Uncovering the hidden diversity of litter-decomposition mechanisms in mushroom-forming fungi.</title>
        <authorList>
            <person name="Floudas D."/>
            <person name="Bentzer J."/>
            <person name="Ahren D."/>
            <person name="Johansson T."/>
            <person name="Persson P."/>
            <person name="Tunlid A."/>
        </authorList>
    </citation>
    <scope>NUCLEOTIDE SEQUENCE [LARGE SCALE GENOMIC DNA]</scope>
    <source>
        <strain evidence="3 4">CBS 406.79</strain>
    </source>
</reference>
<feature type="compositionally biased region" description="Low complexity" evidence="1">
    <location>
        <begin position="284"/>
        <end position="325"/>
    </location>
</feature>